<dbReference type="AlphaFoldDB" id="A0A6J6GKZ8"/>
<dbReference type="PROSITE" id="PS51257">
    <property type="entry name" value="PROKAR_LIPOPROTEIN"/>
    <property type="match status" value="1"/>
</dbReference>
<evidence type="ECO:0000313" key="1">
    <source>
        <dbReference type="EMBL" id="CAB4600890.1"/>
    </source>
</evidence>
<dbReference type="EMBL" id="CAEZUP010000010">
    <property type="protein sequence ID" value="CAB4600890.1"/>
    <property type="molecule type" value="Genomic_DNA"/>
</dbReference>
<organism evidence="1">
    <name type="scientific">freshwater metagenome</name>
    <dbReference type="NCBI Taxonomy" id="449393"/>
    <lineage>
        <taxon>unclassified sequences</taxon>
        <taxon>metagenomes</taxon>
        <taxon>ecological metagenomes</taxon>
    </lineage>
</organism>
<proteinExistence type="predicted"/>
<name>A0A6J6GKZ8_9ZZZZ</name>
<protein>
    <submittedName>
        <fullName evidence="1">Unannotated protein</fullName>
    </submittedName>
</protein>
<accession>A0A6J6GKZ8</accession>
<gene>
    <name evidence="1" type="ORF">UFOPK1835_00388</name>
</gene>
<sequence>MSIRRKAALGIAVLSVITLSVAGCSSSNDSSGSSTTTAPSTGGVVAPVILNVNQTSATVKVGTVVVFDMGEPNGGTFVATSDNEKVFMVDSIGRTEKGTTYNAGGKALATGTANVVVQFKGSANGLGTPTTFTITVNP</sequence>
<reference evidence="1" key="1">
    <citation type="submission" date="2020-05" db="EMBL/GenBank/DDBJ databases">
        <authorList>
            <person name="Chiriac C."/>
            <person name="Salcher M."/>
            <person name="Ghai R."/>
            <person name="Kavagutti S V."/>
        </authorList>
    </citation>
    <scope>NUCLEOTIDE SEQUENCE</scope>
</reference>